<keyword evidence="3" id="KW-1185">Reference proteome</keyword>
<evidence type="ECO:0000313" key="2">
    <source>
        <dbReference type="EMBL" id="ABX41006.1"/>
    </source>
</evidence>
<dbReference type="EMBL" id="CP000885">
    <property type="protein sequence ID" value="ABX41006.1"/>
    <property type="molecule type" value="Genomic_DNA"/>
</dbReference>
<dbReference type="STRING" id="357809.Cphy_0619"/>
<protein>
    <submittedName>
        <fullName evidence="2">Extracellular solute-binding protein family 1</fullName>
    </submittedName>
</protein>
<name>A9KJ07_LACP7</name>
<dbReference type="InterPro" id="IPR006059">
    <property type="entry name" value="SBP"/>
</dbReference>
<evidence type="ECO:0000256" key="1">
    <source>
        <dbReference type="SAM" id="SignalP"/>
    </source>
</evidence>
<dbReference type="InterPro" id="IPR050490">
    <property type="entry name" value="Bact_solute-bd_prot1"/>
</dbReference>
<feature type="chain" id="PRO_5038651303" evidence="1">
    <location>
        <begin position="23"/>
        <end position="463"/>
    </location>
</feature>
<reference evidence="3" key="1">
    <citation type="submission" date="2007-11" db="EMBL/GenBank/DDBJ databases">
        <title>Complete genome sequence of Clostridium phytofermentans ISDg.</title>
        <authorList>
            <person name="Leschine S.B."/>
            <person name="Warnick T.A."/>
            <person name="Blanchard J.L."/>
            <person name="Schnell D.J."/>
            <person name="Petit E.L."/>
            <person name="LaTouf W.G."/>
            <person name="Copeland A."/>
            <person name="Lucas S."/>
            <person name="Lapidus A."/>
            <person name="Barry K."/>
            <person name="Glavina del Rio T."/>
            <person name="Dalin E."/>
            <person name="Tice H."/>
            <person name="Pitluck S."/>
            <person name="Kiss H."/>
            <person name="Brettin T."/>
            <person name="Bruce D."/>
            <person name="Detter J.C."/>
            <person name="Han C."/>
            <person name="Kuske C."/>
            <person name="Schmutz J."/>
            <person name="Larimer F."/>
            <person name="Land M."/>
            <person name="Hauser L."/>
            <person name="Kyrpides N."/>
            <person name="Kim E.A."/>
            <person name="Richardson P."/>
        </authorList>
    </citation>
    <scope>NUCLEOTIDE SEQUENCE [LARGE SCALE GENOMIC DNA]</scope>
    <source>
        <strain evidence="3">ATCC 700394 / DSM 18823 / ISDg</strain>
    </source>
</reference>
<sequence length="463" mass="51441" precursor="true">MRMKKLLSLALSVVLVTGLATGCGKKSDDITDKNTQAPSPTTTEEVKVTESGYEKKNITDDKVTLRFMWWGGDERNNATLEVIDKFMELYPNVTIEPEYGGNEGYKEKLVTQLYSNTAADLIQCDPAWFSELVQNGDYFIDYNDYSDYFDISGFDYNLLNNYGVVDGKVFAVPTGTAGAALVLNTTLADKIGIDYSSQLTWDSLIEIGKQVNAYDPNMYFLNLDTLRIAEQVIRPMIMQKTGHPFIVDSEKKMSFTKEQLVEVLDYVKLLYDSKTVQPAQESAPFYNATETNTKWVSGDFVAALGFASTANNLSNSYGGQDKNFISVQVPLPEGRLNDGYLTAPPQVMATAKTCKYPEVAAAFWDFFFNCDESILTLKDLRSVPAKEYNRVLLDKNQLITTLVTDAVNYASACNGISEHGYTTGSEIAQILVDMVESIAYGNSTPEKVADEAIVLIEDFLSQQ</sequence>
<dbReference type="RefSeq" id="WP_012198650.1">
    <property type="nucleotide sequence ID" value="NC_010001.1"/>
</dbReference>
<dbReference type="PANTHER" id="PTHR43649:SF11">
    <property type="entry name" value="ABC TRANSPORTER SUBSTRATE-BINDING PROTEIN YESO-RELATED"/>
    <property type="match status" value="1"/>
</dbReference>
<dbReference type="eggNOG" id="COG1653">
    <property type="taxonomic scope" value="Bacteria"/>
</dbReference>
<dbReference type="KEGG" id="cpy:Cphy_0619"/>
<feature type="signal peptide" evidence="1">
    <location>
        <begin position="1"/>
        <end position="22"/>
    </location>
</feature>
<gene>
    <name evidence="2" type="ordered locus">Cphy_0619</name>
</gene>
<proteinExistence type="predicted"/>
<organism evidence="2 3">
    <name type="scientific">Lachnoclostridium phytofermentans (strain ATCC 700394 / DSM 18823 / ISDg)</name>
    <name type="common">Clostridium phytofermentans</name>
    <dbReference type="NCBI Taxonomy" id="357809"/>
    <lineage>
        <taxon>Bacteria</taxon>
        <taxon>Bacillati</taxon>
        <taxon>Bacillota</taxon>
        <taxon>Clostridia</taxon>
        <taxon>Lachnospirales</taxon>
        <taxon>Lachnospiraceae</taxon>
    </lineage>
</organism>
<dbReference type="HOGENOM" id="CLU_031285_5_0_9"/>
<dbReference type="AlphaFoldDB" id="A9KJ07"/>
<evidence type="ECO:0000313" key="3">
    <source>
        <dbReference type="Proteomes" id="UP000000370"/>
    </source>
</evidence>
<dbReference type="PANTHER" id="PTHR43649">
    <property type="entry name" value="ARABINOSE-BINDING PROTEIN-RELATED"/>
    <property type="match status" value="1"/>
</dbReference>
<dbReference type="OrthoDB" id="9764112at2"/>
<dbReference type="Pfam" id="PF01547">
    <property type="entry name" value="SBP_bac_1"/>
    <property type="match status" value="1"/>
</dbReference>
<accession>A9KJ07</accession>
<dbReference type="Gene3D" id="3.40.190.10">
    <property type="entry name" value="Periplasmic binding protein-like II"/>
    <property type="match status" value="2"/>
</dbReference>
<dbReference type="PROSITE" id="PS51257">
    <property type="entry name" value="PROKAR_LIPOPROTEIN"/>
    <property type="match status" value="1"/>
</dbReference>
<dbReference type="Proteomes" id="UP000000370">
    <property type="component" value="Chromosome"/>
</dbReference>
<keyword evidence="1" id="KW-0732">Signal</keyword>
<dbReference type="SUPFAM" id="SSF53850">
    <property type="entry name" value="Periplasmic binding protein-like II"/>
    <property type="match status" value="1"/>
</dbReference>